<dbReference type="OrthoDB" id="10042956at2759"/>
<evidence type="ECO:0000313" key="4">
    <source>
        <dbReference type="Proteomes" id="UP000663882"/>
    </source>
</evidence>
<reference evidence="2" key="1">
    <citation type="submission" date="2021-02" db="EMBL/GenBank/DDBJ databases">
        <authorList>
            <person name="Nowell W R."/>
        </authorList>
    </citation>
    <scope>NUCLEOTIDE SEQUENCE</scope>
</reference>
<protein>
    <submittedName>
        <fullName evidence="2">Uncharacterized protein</fullName>
    </submittedName>
</protein>
<accession>A0A814MYS6</accession>
<dbReference type="Proteomes" id="UP000663823">
    <property type="component" value="Unassembled WGS sequence"/>
</dbReference>
<keyword evidence="1" id="KW-0472">Membrane</keyword>
<gene>
    <name evidence="3" type="ORF">OTI717_LOCUS5580</name>
    <name evidence="2" type="ORF">RFH988_LOCUS18556</name>
</gene>
<dbReference type="EMBL" id="CAJNOO010001048">
    <property type="protein sequence ID" value="CAF1086204.1"/>
    <property type="molecule type" value="Genomic_DNA"/>
</dbReference>
<evidence type="ECO:0000313" key="3">
    <source>
        <dbReference type="EMBL" id="CAF3576426.1"/>
    </source>
</evidence>
<name>A0A814MYS6_9BILA</name>
<dbReference type="AlphaFoldDB" id="A0A814MYS6"/>
<keyword evidence="1" id="KW-1133">Transmembrane helix</keyword>
<keyword evidence="1" id="KW-0812">Transmembrane</keyword>
<evidence type="ECO:0000256" key="1">
    <source>
        <dbReference type="SAM" id="Phobius"/>
    </source>
</evidence>
<comment type="caution">
    <text evidence="2">The sequence shown here is derived from an EMBL/GenBank/DDBJ whole genome shotgun (WGS) entry which is preliminary data.</text>
</comment>
<proteinExistence type="predicted"/>
<organism evidence="2 4">
    <name type="scientific">Rotaria sordida</name>
    <dbReference type="NCBI Taxonomy" id="392033"/>
    <lineage>
        <taxon>Eukaryota</taxon>
        <taxon>Metazoa</taxon>
        <taxon>Spiralia</taxon>
        <taxon>Gnathifera</taxon>
        <taxon>Rotifera</taxon>
        <taxon>Eurotatoria</taxon>
        <taxon>Bdelloidea</taxon>
        <taxon>Philodinida</taxon>
        <taxon>Philodinidae</taxon>
        <taxon>Rotaria</taxon>
    </lineage>
</organism>
<dbReference type="Proteomes" id="UP000663882">
    <property type="component" value="Unassembled WGS sequence"/>
</dbReference>
<sequence length="367" mass="43279">MVNNVFDEFSQSHYSRKILQTDSSSSSSFDISQPSFIALLCIISILTFVFIIIVIIFCYRHYSHQGRIFKCRHKHDNKYKNTLSIQNNQQSIIPISITPISAYSVRSTEHLFSNYYEHDQTSSIDRLPSRRLQQSIIDAYLNDLNSFQTSKLDVNQLKSYLFIDLHSTSSETSPDNISKIFSNNNTYDKSIENENQRKYHEYLKQQRRRSTLKLKQSYNSRFIMRERSLPNNLHQLPQLRQMNIQQQQQQQQQKKNLFQKNNNNNNIRTIINQDLQSNITDDYDSSHAYHVNQNHIMQTINEEKPSMIPQNFPHSSVSPFRLHYDQEPYLYEKVSTSHGDDSDIEIPYQSFPILRNGIIYTNDSIIV</sequence>
<feature type="transmembrane region" description="Helical" evidence="1">
    <location>
        <begin position="36"/>
        <end position="59"/>
    </location>
</feature>
<evidence type="ECO:0000313" key="2">
    <source>
        <dbReference type="EMBL" id="CAF1086204.1"/>
    </source>
</evidence>
<dbReference type="EMBL" id="CAJOAX010000368">
    <property type="protein sequence ID" value="CAF3576426.1"/>
    <property type="molecule type" value="Genomic_DNA"/>
</dbReference>